<keyword evidence="7" id="KW-0378">Hydrolase</keyword>
<dbReference type="GO" id="GO:0005576">
    <property type="term" value="C:extracellular region"/>
    <property type="evidence" value="ECO:0007669"/>
    <property type="project" value="UniProtKB-SubCell"/>
</dbReference>
<dbReference type="Proteomes" id="UP000653565">
    <property type="component" value="Unassembled WGS sequence"/>
</dbReference>
<dbReference type="GO" id="GO:0030600">
    <property type="term" value="F:feruloyl esterase activity"/>
    <property type="evidence" value="ECO:0007669"/>
    <property type="project" value="UniProtKB-EC"/>
</dbReference>
<dbReference type="Gene3D" id="3.40.50.1820">
    <property type="entry name" value="alpha/beta hydrolase"/>
    <property type="match status" value="1"/>
</dbReference>
<gene>
    <name evidence="11" type="ORF">CNMCM6805_001166</name>
</gene>
<protein>
    <recommendedName>
        <fullName evidence="3">Probable feruloyl esterase C</fullName>
        <ecNumber evidence="2">3.1.1.73</ecNumber>
    </recommendedName>
</protein>
<evidence type="ECO:0000256" key="1">
    <source>
        <dbReference type="ARBA" id="ARBA00004613"/>
    </source>
</evidence>
<dbReference type="OrthoDB" id="424610at2759"/>
<evidence type="ECO:0000256" key="7">
    <source>
        <dbReference type="ARBA" id="ARBA00022801"/>
    </source>
</evidence>
<sequence>MKAPLGILQYVVSLGTPTNSGCGKPLPEHFLPGGSYKAQINTTDGLRDYIIHIPCSYDENRAVPLIFSFHARDKNAEYQEQLSQFSNVAWNPDSIAVYPQGIDNQWQGDPDSHGVDDVEFTMTMLDHFEDRYCIDSSRVYATGKSNGGGFTNLLACDATASTRIAAFAPVSGAFYQDVAPVDCNPETVPIECNPGRDVIPIIEFHGSADPVIPYDGGGRRGECLPSLPHFIQEWANRDGLGEQNQTTSLYNGSVLEYQYGLGTDLGTVTHYWIEGLGHAWPSTDPNCDNLNGTYLNATPMIMDFFSRWTLP</sequence>
<reference evidence="11" key="1">
    <citation type="journal article" date="2020" name="bioRxiv">
        <title>Genomic and phenotypic heterogeneity of clinical isolates of the human pathogens Aspergillus fumigatus, Aspergillus lentulus and Aspergillus fumigatiaffinis.</title>
        <authorList>
            <person name="dos Santos R.A.C."/>
            <person name="Steenwyk J.L."/>
            <person name="Rivero-Menendez O."/>
            <person name="Mead M.E."/>
            <person name="Silva L.P."/>
            <person name="Bastos R.W."/>
            <person name="Alastruey-Izquierdo A."/>
            <person name="Goldman G.H."/>
            <person name="Rokas A."/>
        </authorList>
    </citation>
    <scope>NUCLEOTIDE SEQUENCE</scope>
    <source>
        <strain evidence="11">CNM-CM6805</strain>
    </source>
</reference>
<reference evidence="11" key="2">
    <citation type="submission" date="2020-04" db="EMBL/GenBank/DDBJ databases">
        <authorList>
            <person name="Santos R.A.C."/>
            <person name="Steenwyk J.L."/>
            <person name="Rivero-Menendez O."/>
            <person name="Mead M.E."/>
            <person name="Silva L.P."/>
            <person name="Bastos R.W."/>
            <person name="Alastruey-Izquierdo A."/>
            <person name="Goldman G.H."/>
            <person name="Rokas A."/>
        </authorList>
    </citation>
    <scope>NUCLEOTIDE SEQUENCE</scope>
    <source>
        <strain evidence="11">CNM-CM6805</strain>
    </source>
</reference>
<evidence type="ECO:0000256" key="9">
    <source>
        <dbReference type="ARBA" id="ARBA00023326"/>
    </source>
</evidence>
<dbReference type="EC" id="3.1.1.73" evidence="2"/>
<dbReference type="GO" id="GO:0045493">
    <property type="term" value="P:xylan catabolic process"/>
    <property type="evidence" value="ECO:0007669"/>
    <property type="project" value="UniProtKB-KW"/>
</dbReference>
<keyword evidence="5" id="KW-0858">Xylan degradation</keyword>
<dbReference type="AlphaFoldDB" id="A0A8H4GW67"/>
<evidence type="ECO:0000256" key="10">
    <source>
        <dbReference type="ARBA" id="ARBA00034075"/>
    </source>
</evidence>
<evidence type="ECO:0000256" key="4">
    <source>
        <dbReference type="ARBA" id="ARBA00022525"/>
    </source>
</evidence>
<name>A0A8H4GW67_9EURO</name>
<evidence type="ECO:0000256" key="8">
    <source>
        <dbReference type="ARBA" id="ARBA00023277"/>
    </source>
</evidence>
<dbReference type="PANTHER" id="PTHR38050:SF2">
    <property type="entry name" value="FERULOYL ESTERASE C-RELATED"/>
    <property type="match status" value="1"/>
</dbReference>
<dbReference type="InterPro" id="IPR029058">
    <property type="entry name" value="AB_hydrolase_fold"/>
</dbReference>
<comment type="catalytic activity">
    <reaction evidence="10">
        <text>feruloyl-polysaccharide + H2O = ferulate + polysaccharide.</text>
        <dbReference type="EC" id="3.1.1.73"/>
    </reaction>
</comment>
<keyword evidence="4" id="KW-0964">Secreted</keyword>
<evidence type="ECO:0000256" key="6">
    <source>
        <dbReference type="ARBA" id="ARBA00022729"/>
    </source>
</evidence>
<comment type="caution">
    <text evidence="11">The sequence shown here is derived from an EMBL/GenBank/DDBJ whole genome shotgun (WGS) entry which is preliminary data.</text>
</comment>
<evidence type="ECO:0000313" key="12">
    <source>
        <dbReference type="Proteomes" id="UP000653565"/>
    </source>
</evidence>
<comment type="subcellular location">
    <subcellularLocation>
        <location evidence="1">Secreted</location>
    </subcellularLocation>
</comment>
<keyword evidence="12" id="KW-1185">Reference proteome</keyword>
<evidence type="ECO:0000256" key="5">
    <source>
        <dbReference type="ARBA" id="ARBA00022651"/>
    </source>
</evidence>
<keyword evidence="6" id="KW-0732">Signal</keyword>
<keyword evidence="9" id="KW-0624">Polysaccharide degradation</keyword>
<evidence type="ECO:0000256" key="3">
    <source>
        <dbReference type="ARBA" id="ARBA00021566"/>
    </source>
</evidence>
<dbReference type="SUPFAM" id="SSF53474">
    <property type="entry name" value="alpha/beta-Hydrolases"/>
    <property type="match status" value="1"/>
</dbReference>
<evidence type="ECO:0000313" key="11">
    <source>
        <dbReference type="EMBL" id="KAF4229774.1"/>
    </source>
</evidence>
<dbReference type="InterPro" id="IPR043595">
    <property type="entry name" value="FaeB/C/D"/>
</dbReference>
<organism evidence="11 12">
    <name type="scientific">Aspergillus fumigatiaffinis</name>
    <dbReference type="NCBI Taxonomy" id="340414"/>
    <lineage>
        <taxon>Eukaryota</taxon>
        <taxon>Fungi</taxon>
        <taxon>Dikarya</taxon>
        <taxon>Ascomycota</taxon>
        <taxon>Pezizomycotina</taxon>
        <taxon>Eurotiomycetes</taxon>
        <taxon>Eurotiomycetidae</taxon>
        <taxon>Eurotiales</taxon>
        <taxon>Aspergillaceae</taxon>
        <taxon>Aspergillus</taxon>
        <taxon>Aspergillus subgen. Fumigati</taxon>
    </lineage>
</organism>
<keyword evidence="8" id="KW-0119">Carbohydrate metabolism</keyword>
<accession>A0A8H4GW67</accession>
<dbReference type="PANTHER" id="PTHR38050">
    <property type="match status" value="1"/>
</dbReference>
<dbReference type="EMBL" id="JAAAPX010000126">
    <property type="protein sequence ID" value="KAF4229774.1"/>
    <property type="molecule type" value="Genomic_DNA"/>
</dbReference>
<evidence type="ECO:0000256" key="2">
    <source>
        <dbReference type="ARBA" id="ARBA00013091"/>
    </source>
</evidence>
<proteinExistence type="predicted"/>